<proteinExistence type="predicted"/>
<feature type="transmembrane region" description="Helical" evidence="1">
    <location>
        <begin position="32"/>
        <end position="51"/>
    </location>
</feature>
<dbReference type="AlphaFoldDB" id="A0A6A6QAI6"/>
<reference evidence="2" key="1">
    <citation type="journal article" date="2020" name="Stud. Mycol.">
        <title>101 Dothideomycetes genomes: a test case for predicting lifestyles and emergence of pathogens.</title>
        <authorList>
            <person name="Haridas S."/>
            <person name="Albert R."/>
            <person name="Binder M."/>
            <person name="Bloem J."/>
            <person name="Labutti K."/>
            <person name="Salamov A."/>
            <person name="Andreopoulos B."/>
            <person name="Baker S."/>
            <person name="Barry K."/>
            <person name="Bills G."/>
            <person name="Bluhm B."/>
            <person name="Cannon C."/>
            <person name="Castanera R."/>
            <person name="Culley D."/>
            <person name="Daum C."/>
            <person name="Ezra D."/>
            <person name="Gonzalez J."/>
            <person name="Henrissat B."/>
            <person name="Kuo A."/>
            <person name="Liang C."/>
            <person name="Lipzen A."/>
            <person name="Lutzoni F."/>
            <person name="Magnuson J."/>
            <person name="Mondo S."/>
            <person name="Nolan M."/>
            <person name="Ohm R."/>
            <person name="Pangilinan J."/>
            <person name="Park H.-J."/>
            <person name="Ramirez L."/>
            <person name="Alfaro M."/>
            <person name="Sun H."/>
            <person name="Tritt A."/>
            <person name="Yoshinaga Y."/>
            <person name="Zwiers L.-H."/>
            <person name="Turgeon B."/>
            <person name="Goodwin S."/>
            <person name="Spatafora J."/>
            <person name="Crous P."/>
            <person name="Grigoriev I."/>
        </authorList>
    </citation>
    <scope>NUCLEOTIDE SEQUENCE</scope>
    <source>
        <strain evidence="2">CBS 269.34</strain>
    </source>
</reference>
<keyword evidence="1" id="KW-0812">Transmembrane</keyword>
<feature type="transmembrane region" description="Helical" evidence="1">
    <location>
        <begin position="86"/>
        <end position="107"/>
    </location>
</feature>
<keyword evidence="1" id="KW-1133">Transmembrane helix</keyword>
<dbReference type="EMBL" id="MU004199">
    <property type="protein sequence ID" value="KAF2489141.1"/>
    <property type="molecule type" value="Genomic_DNA"/>
</dbReference>
<accession>A0A6A6QAI6</accession>
<feature type="transmembrane region" description="Helical" evidence="1">
    <location>
        <begin position="119"/>
        <end position="137"/>
    </location>
</feature>
<evidence type="ECO:0000313" key="3">
    <source>
        <dbReference type="Proteomes" id="UP000799750"/>
    </source>
</evidence>
<protein>
    <submittedName>
        <fullName evidence="2">Uncharacterized protein</fullName>
    </submittedName>
</protein>
<name>A0A6A6QAI6_9PEZI</name>
<evidence type="ECO:0000313" key="2">
    <source>
        <dbReference type="EMBL" id="KAF2489141.1"/>
    </source>
</evidence>
<keyword evidence="3" id="KW-1185">Reference proteome</keyword>
<keyword evidence="1" id="KW-0472">Membrane</keyword>
<sequence length="218" mass="24850">MLALWEALYLCRRLCAGLYEGSEAAALNEERFAVCLYFALGFFISYMWIILNSFHTLPFNLDSKFGALESEDVRKQVTIAWFVENYIMVSTVPAGILATLLIARSAIASGEMEWAQWTYNFVMIMNVFLLAFAYIAAGTNLPETCHACTRAYDDSYFIRSLEDSAIRLCYEIEQHKEYRGGGFCKAVDDIELGKRTEFSAPRSFASRIRFSTKYHKAS</sequence>
<evidence type="ECO:0000256" key="1">
    <source>
        <dbReference type="SAM" id="Phobius"/>
    </source>
</evidence>
<organism evidence="2 3">
    <name type="scientific">Lophium mytilinum</name>
    <dbReference type="NCBI Taxonomy" id="390894"/>
    <lineage>
        <taxon>Eukaryota</taxon>
        <taxon>Fungi</taxon>
        <taxon>Dikarya</taxon>
        <taxon>Ascomycota</taxon>
        <taxon>Pezizomycotina</taxon>
        <taxon>Dothideomycetes</taxon>
        <taxon>Pleosporomycetidae</taxon>
        <taxon>Mytilinidiales</taxon>
        <taxon>Mytilinidiaceae</taxon>
        <taxon>Lophium</taxon>
    </lineage>
</organism>
<gene>
    <name evidence="2" type="ORF">BU16DRAFT_567323</name>
</gene>
<dbReference type="Proteomes" id="UP000799750">
    <property type="component" value="Unassembled WGS sequence"/>
</dbReference>